<protein>
    <submittedName>
        <fullName evidence="2">Uncharacterized protein</fullName>
    </submittedName>
</protein>
<dbReference type="EMBL" id="JBDJAW010000032">
    <property type="protein sequence ID" value="MEN3539341.1"/>
    <property type="molecule type" value="Genomic_DNA"/>
</dbReference>
<name>A0ABV0AZ53_9ACTN</name>
<proteinExistence type="predicted"/>
<dbReference type="RefSeq" id="WP_346229239.1">
    <property type="nucleotide sequence ID" value="NZ_JBDJAW010000032.1"/>
</dbReference>
<feature type="region of interest" description="Disordered" evidence="1">
    <location>
        <begin position="44"/>
        <end position="65"/>
    </location>
</feature>
<evidence type="ECO:0000256" key="1">
    <source>
        <dbReference type="SAM" id="MobiDB-lite"/>
    </source>
</evidence>
<reference evidence="2 3" key="1">
    <citation type="submission" date="2024-05" db="EMBL/GenBank/DDBJ databases">
        <title>Microbispora sp.ZYX-F-249.</title>
        <authorList>
            <person name="Xie H."/>
        </authorList>
    </citation>
    <scope>NUCLEOTIDE SEQUENCE [LARGE SCALE GENOMIC DNA]</scope>
    <source>
        <strain evidence="2 3">ZYX-F-249</strain>
    </source>
</reference>
<keyword evidence="3" id="KW-1185">Reference proteome</keyword>
<gene>
    <name evidence="2" type="ORF">AAH991_29805</name>
</gene>
<organism evidence="2 3">
    <name type="scientific">Microbispora maris</name>
    <dbReference type="NCBI Taxonomy" id="3144104"/>
    <lineage>
        <taxon>Bacteria</taxon>
        <taxon>Bacillati</taxon>
        <taxon>Actinomycetota</taxon>
        <taxon>Actinomycetes</taxon>
        <taxon>Streptosporangiales</taxon>
        <taxon>Streptosporangiaceae</taxon>
        <taxon>Microbispora</taxon>
    </lineage>
</organism>
<sequence length="215" mass="23576">MADMNVLFQHGLDADSLARIRWLTQCRNVAIEAGGRVPSVLRAGPLPDSLNQRQESSHGRTGTHGPVDEFLRGALDHAYPGQWDNPMPFVASLVADGVGIAVFYLGEYIHICAGVLESLRLTGDLVGVLGEVNEATAIGSFQLRRGADEEHWWIVYSFKLLKVWIDPESTASAQMLVDVVSNMPSLIKARIDHMTGKGIPANRCTTDGPWWLVLM</sequence>
<accession>A0ABV0AZ53</accession>
<dbReference type="Proteomes" id="UP001447516">
    <property type="component" value="Unassembled WGS sequence"/>
</dbReference>
<comment type="caution">
    <text evidence="2">The sequence shown here is derived from an EMBL/GenBank/DDBJ whole genome shotgun (WGS) entry which is preliminary data.</text>
</comment>
<evidence type="ECO:0000313" key="2">
    <source>
        <dbReference type="EMBL" id="MEN3539341.1"/>
    </source>
</evidence>
<evidence type="ECO:0000313" key="3">
    <source>
        <dbReference type="Proteomes" id="UP001447516"/>
    </source>
</evidence>